<dbReference type="EMBL" id="BRZA01000006">
    <property type="protein sequence ID" value="GLC90169.1"/>
    <property type="molecule type" value="Genomic_DNA"/>
</dbReference>
<feature type="domain" description="Phage tail collar" evidence="1">
    <location>
        <begin position="7"/>
        <end position="65"/>
    </location>
</feature>
<keyword evidence="3" id="KW-1185">Reference proteome</keyword>
<name>A0ABQ5NQ79_9BACI</name>
<dbReference type="SUPFAM" id="SSF88874">
    <property type="entry name" value="Receptor-binding domain of short tail fibre protein gp12"/>
    <property type="match status" value="1"/>
</dbReference>
<dbReference type="InterPro" id="IPR011083">
    <property type="entry name" value="Phage_tail_collar_dom"/>
</dbReference>
<proteinExistence type="predicted"/>
<comment type="caution">
    <text evidence="2">The sequence shown here is derived from an EMBL/GenBank/DDBJ whole genome shotgun (WGS) entry which is preliminary data.</text>
</comment>
<dbReference type="InterPro" id="IPR037053">
    <property type="entry name" value="Phage_tail_collar_dom_sf"/>
</dbReference>
<dbReference type="Gene3D" id="3.90.1340.10">
    <property type="entry name" value="Phage tail collar domain"/>
    <property type="match status" value="1"/>
</dbReference>
<reference evidence="2" key="1">
    <citation type="submission" date="2022-08" db="EMBL/GenBank/DDBJ databases">
        <title>Draft genome sequence of Lysinibacillus sp. strain KH24.</title>
        <authorList>
            <person name="Kanbe H."/>
            <person name="Itoh H."/>
        </authorList>
    </citation>
    <scope>NUCLEOTIDE SEQUENCE</scope>
    <source>
        <strain evidence="2">KH24</strain>
    </source>
</reference>
<evidence type="ECO:0000313" key="2">
    <source>
        <dbReference type="EMBL" id="GLC90169.1"/>
    </source>
</evidence>
<gene>
    <name evidence="2" type="ORF">LYSBPC_32960</name>
</gene>
<dbReference type="Proteomes" id="UP001065593">
    <property type="component" value="Unassembled WGS sequence"/>
</dbReference>
<sequence>MLEAYTGTIILWAGMYAPRGWLFCNGQQLPLNVPQNQTLFTVIGSRYGGDGKTYFNLPNLNGRVPIGADMGGNKDNGISSYPSGSIGGTEYTALTISNLPKHNHTFNSKGSALKNANAHVSIPVVNNDSVSNIPDNTSILGRGISNSRDANIYSKSNSNATLKPFDAHVTGDVVVEGTIGEAGNGVPFDQRQPYLALNYIICVEGIYPPRGDDW</sequence>
<dbReference type="Pfam" id="PF07484">
    <property type="entry name" value="Collar"/>
    <property type="match status" value="1"/>
</dbReference>
<organism evidence="2 3">
    <name type="scientific">Lysinibacillus piscis</name>
    <dbReference type="NCBI Taxonomy" id="2518931"/>
    <lineage>
        <taxon>Bacteria</taxon>
        <taxon>Bacillati</taxon>
        <taxon>Bacillota</taxon>
        <taxon>Bacilli</taxon>
        <taxon>Bacillales</taxon>
        <taxon>Bacillaceae</taxon>
        <taxon>Lysinibacillus</taxon>
    </lineage>
</organism>
<evidence type="ECO:0000259" key="1">
    <source>
        <dbReference type="Pfam" id="PF07484"/>
    </source>
</evidence>
<dbReference type="RefSeq" id="WP_264990083.1">
    <property type="nucleotide sequence ID" value="NZ_BRZA01000006.1"/>
</dbReference>
<accession>A0ABQ5NQ79</accession>
<evidence type="ECO:0000313" key="3">
    <source>
        <dbReference type="Proteomes" id="UP001065593"/>
    </source>
</evidence>
<protein>
    <submittedName>
        <fullName evidence="2">Tail Collar domain-containing protein</fullName>
    </submittedName>
</protein>